<keyword evidence="4" id="KW-0460">Magnesium</keyword>
<feature type="compositionally biased region" description="Polar residues" evidence="5">
    <location>
        <begin position="1374"/>
        <end position="1388"/>
    </location>
</feature>
<dbReference type="InterPro" id="IPR054708">
    <property type="entry name" value="MTPAP-like_central"/>
</dbReference>
<dbReference type="Pfam" id="PF03828">
    <property type="entry name" value="PAP_assoc"/>
    <property type="match status" value="1"/>
</dbReference>
<dbReference type="InterPro" id="IPR045862">
    <property type="entry name" value="Trf4-like"/>
</dbReference>
<keyword evidence="9" id="KW-1185">Reference proteome</keyword>
<accession>A0A401GI29</accession>
<dbReference type="InterPro" id="IPR002058">
    <property type="entry name" value="PAP_assoc"/>
</dbReference>
<dbReference type="EC" id="2.7.7.19" evidence="2"/>
<feature type="region of interest" description="Disordered" evidence="5">
    <location>
        <begin position="1"/>
        <end position="116"/>
    </location>
</feature>
<proteinExistence type="inferred from homology"/>
<feature type="compositionally biased region" description="Polar residues" evidence="5">
    <location>
        <begin position="592"/>
        <end position="602"/>
    </location>
</feature>
<gene>
    <name evidence="8" type="ORF">SCP_0402240</name>
</gene>
<feature type="domain" description="Poly(A) RNA polymerase mitochondrial-like central palm" evidence="7">
    <location>
        <begin position="233"/>
        <end position="366"/>
    </location>
</feature>
<dbReference type="SUPFAM" id="SSF81301">
    <property type="entry name" value="Nucleotidyltransferase"/>
    <property type="match status" value="1"/>
</dbReference>
<dbReference type="GO" id="GO:0005730">
    <property type="term" value="C:nucleolus"/>
    <property type="evidence" value="ECO:0007669"/>
    <property type="project" value="TreeGrafter"/>
</dbReference>
<evidence type="ECO:0000259" key="7">
    <source>
        <dbReference type="Pfam" id="PF22600"/>
    </source>
</evidence>
<sequence length="1712" mass="186488">MAGSQPASRRSSRPGSPPVEGQDNRRARRRKEREREREKAGSGDAGAATPSGSRQHTESTGNVGVKTREKGKGKEKVNGTEKANGTTVQETGKVQGKGKGKEKEKADKDVSLTNPFGSADFIAFDVSDDEKSAVPQADSRPVREWDKGKVREREREYAGREREYAGRKREYAGREREYAGREREYAGRKRKVDEFDPDDAYANNRQRVAAPSRKAPWAADVAWESCNNVAEMLHRDVEAFVRYISPTPVEDEVRTLVVMLVTYAITQAFPDAQVLPFGSYETKLYLPLGDIDLVVHSQSMAYSDKETVLWALADTMKRAGITDRVKIIARAKVPIVKFVTTHGHFSVDISVNQINGVAAGHMIKLFLAEFPALRSLVLVVKSFLSQRSMNEVFTGGLGSYSIVCLVISFLQMHPKIRRGEIDPSKNLGVLVMEFFELYGCYFNYHEVGISLRDGGTYFNKEDRGWLNYNEPRLLSIEDPGDATNDISRGSYGIARVRTTLSGAHGIMTAAAYLQAGIFNARRERRDVDLRFTDRPEELSILASVMGVTQETINHRRLVQEVYDCGVLHRMLGLTPQVTLAPKVSRPEPNGKSLASQKESVQTAWEEADMELESDEERDGKVSDEESRYDIDNRVQPPKKRQRVGKQQDMHTVYTTDEEDEDGEILDDGEDGLSREELEYDLSGLQEDEVGRKLEAQERRRSYWISKGLDVASDTSAPESWSRGFRIRLRLLLLRPTAQITPVAGRECSPSPSFFQIIMSAAPKSQVNLKDRIAALQQRNAGSSEPKPLPQTTNPTTGSLRDKIASFEKQGAVPVPRGSFGLGALPVDDGSSKRRGEMYGNRVPGLSRPTTPVSATHLSTALHTTALPERRTRRVSASDLSASASMLLRDTPSFPESVDEDALVATSDVPSENQISPTSPRRPSPSKTHQGRRSVSDILMRFNTLTSPVGETLGERREKSSSQAVEPQSEAPPAPVIIVSSEPVVHEFQALEPSHPPGDYSLSDRTDLVQSSQPIDAANVESCRCRDHDMPSVHAETVEVEPISSSPRFSQIIAEAESQEAPQRVSVPVSNAESAVSTTPATTKLSPADTANIDQAPAGSPTSSLVIASTIEASISEESGMGSDAEDVFKDAFDIASVTDRTSSGSSKLYTPTDFVDFPSTESSPSKEMYGEDRFFDATNEGLTLDAQHAILATAPRAASSPASTTLAIHIPVADEADDVGNQSLALDAGDAIIVSERPRVVSPTRAVLVPVPHALSPTTSASPSPSSSPTSSSASPSPVTAPSTATPFVELSLTPKPAQKTFRAVVHRRVPTPLQLAPPPQAQLQPRAQSARPARSARSVQPVPVQPASAEFGDLAALLVDAALLEQQLSVLGSPPKNVQATSASPVSESALLEPETEPELLEPETPRAAESPQHIDSPAEVEVVHESLRDLVFPTLPWETDPEPEPKPEIEPRREQQPLPPLPQTPQKEKPSSDARSLYESPPPPPPPTKSPRQRYFSTLLARRPTAPPAVAYPRASMSISSETSEDESVLVTLPQELGSDTSSVRSSNRSLKLPGRKGIARATSFADRLWHKRDSTRSSVSPDSQEDESRLSARGVQPRAPSPRLIIPSPAPTPRWNQSRPTPEQRPTSWVSVSSFSSAGGNTSLLDSELFDAFPSVPDDVHPVLPIPEHGRMSFLSPLAYAGPPSAGVVDRANLPPRSSSLPKQRSTLA</sequence>
<feature type="compositionally biased region" description="Pro residues" evidence="5">
    <location>
        <begin position="1482"/>
        <end position="1491"/>
    </location>
</feature>
<feature type="domain" description="PAP-associated" evidence="6">
    <location>
        <begin position="426"/>
        <end position="484"/>
    </location>
</feature>
<dbReference type="Proteomes" id="UP000287166">
    <property type="component" value="Unassembled WGS sequence"/>
</dbReference>
<evidence type="ECO:0000313" key="9">
    <source>
        <dbReference type="Proteomes" id="UP000287166"/>
    </source>
</evidence>
<name>A0A401GI29_9APHY</name>
<organism evidence="8 9">
    <name type="scientific">Sparassis crispa</name>
    <dbReference type="NCBI Taxonomy" id="139825"/>
    <lineage>
        <taxon>Eukaryota</taxon>
        <taxon>Fungi</taxon>
        <taxon>Dikarya</taxon>
        <taxon>Basidiomycota</taxon>
        <taxon>Agaricomycotina</taxon>
        <taxon>Agaricomycetes</taxon>
        <taxon>Polyporales</taxon>
        <taxon>Sparassidaceae</taxon>
        <taxon>Sparassis</taxon>
    </lineage>
</organism>
<protein>
    <recommendedName>
        <fullName evidence="2">polynucleotide adenylyltransferase</fullName>
        <ecNumber evidence="2">2.7.7.19</ecNumber>
    </recommendedName>
</protein>
<feature type="compositionally biased region" description="Low complexity" evidence="5">
    <location>
        <begin position="1256"/>
        <end position="1284"/>
    </location>
</feature>
<dbReference type="GO" id="GO:0010605">
    <property type="term" value="P:negative regulation of macromolecule metabolic process"/>
    <property type="evidence" value="ECO:0007669"/>
    <property type="project" value="UniProtKB-ARBA"/>
</dbReference>
<dbReference type="CDD" id="cd05402">
    <property type="entry name" value="NT_PAP_TUTase"/>
    <property type="match status" value="1"/>
</dbReference>
<feature type="compositionally biased region" description="Basic and acidic residues" evidence="5">
    <location>
        <begin position="617"/>
        <end position="632"/>
    </location>
</feature>
<feature type="compositionally biased region" description="Low complexity" evidence="5">
    <location>
        <begin position="1322"/>
        <end position="1339"/>
    </location>
</feature>
<dbReference type="GO" id="GO:0031499">
    <property type="term" value="C:TRAMP complex"/>
    <property type="evidence" value="ECO:0007669"/>
    <property type="project" value="TreeGrafter"/>
</dbReference>
<dbReference type="FunFam" id="1.10.1410.10:FF:000003">
    <property type="entry name" value="non-canonical poly(A) RNA polymerase PAPD7"/>
    <property type="match status" value="1"/>
</dbReference>
<evidence type="ECO:0000313" key="8">
    <source>
        <dbReference type="EMBL" id="GBE81850.1"/>
    </source>
</evidence>
<dbReference type="EMBL" id="BFAD01000004">
    <property type="protein sequence ID" value="GBE81850.1"/>
    <property type="molecule type" value="Genomic_DNA"/>
</dbReference>
<dbReference type="Pfam" id="PF22600">
    <property type="entry name" value="MTPAP-like_central"/>
    <property type="match status" value="1"/>
</dbReference>
<comment type="similarity">
    <text evidence="1">Belongs to the DNA polymerase type-B-like family.</text>
</comment>
<dbReference type="RefSeq" id="XP_027612763.1">
    <property type="nucleotide sequence ID" value="XM_027756962.1"/>
</dbReference>
<dbReference type="GO" id="GO:0043634">
    <property type="term" value="P:polyadenylation-dependent ncRNA catabolic process"/>
    <property type="evidence" value="ECO:0007669"/>
    <property type="project" value="TreeGrafter"/>
</dbReference>
<dbReference type="GO" id="GO:0046872">
    <property type="term" value="F:metal ion binding"/>
    <property type="evidence" value="ECO:0007669"/>
    <property type="project" value="UniProtKB-KW"/>
</dbReference>
<feature type="region of interest" description="Disordered" evidence="5">
    <location>
        <begin position="1055"/>
        <end position="1101"/>
    </location>
</feature>
<dbReference type="STRING" id="139825.A0A401GI29"/>
<dbReference type="InterPro" id="IPR043519">
    <property type="entry name" value="NT_sf"/>
</dbReference>
<feature type="compositionally biased region" description="Low complexity" evidence="5">
    <location>
        <begin position="1541"/>
        <end position="1552"/>
    </location>
</feature>
<dbReference type="GO" id="GO:0031123">
    <property type="term" value="P:RNA 3'-end processing"/>
    <property type="evidence" value="ECO:0007669"/>
    <property type="project" value="TreeGrafter"/>
</dbReference>
<feature type="region of interest" description="Disordered" evidence="5">
    <location>
        <begin position="1678"/>
        <end position="1712"/>
    </location>
</feature>
<feature type="region of interest" description="Disordered" evidence="5">
    <location>
        <begin position="1254"/>
        <end position="1284"/>
    </location>
</feature>
<evidence type="ECO:0000256" key="3">
    <source>
        <dbReference type="ARBA" id="ARBA00022723"/>
    </source>
</evidence>
<feature type="region of interest" description="Disordered" evidence="5">
    <location>
        <begin position="821"/>
        <end position="853"/>
    </location>
</feature>
<feature type="region of interest" description="Disordered" evidence="5">
    <location>
        <begin position="905"/>
        <end position="973"/>
    </location>
</feature>
<dbReference type="PANTHER" id="PTHR23092">
    <property type="entry name" value="POLY(A) RNA POLYMERASE"/>
    <property type="match status" value="1"/>
</dbReference>
<dbReference type="SUPFAM" id="SSF81631">
    <property type="entry name" value="PAP/OAS1 substrate-binding domain"/>
    <property type="match status" value="1"/>
</dbReference>
<feature type="region of interest" description="Disordered" evidence="5">
    <location>
        <begin position="1313"/>
        <end position="1341"/>
    </location>
</feature>
<dbReference type="OrthoDB" id="273917at2759"/>
<feature type="compositionally biased region" description="Basic and acidic residues" evidence="5">
    <location>
        <begin position="1445"/>
        <end position="1457"/>
    </location>
</feature>
<comment type="caution">
    <text evidence="8">The sequence shown here is derived from an EMBL/GenBank/DDBJ whole genome shotgun (WGS) entry which is preliminary data.</text>
</comment>
<feature type="region of interest" description="Disordered" evidence="5">
    <location>
        <begin position="580"/>
        <end position="668"/>
    </location>
</feature>
<evidence type="ECO:0000256" key="4">
    <source>
        <dbReference type="ARBA" id="ARBA00022842"/>
    </source>
</evidence>
<evidence type="ECO:0000256" key="5">
    <source>
        <dbReference type="SAM" id="MobiDB-lite"/>
    </source>
</evidence>
<feature type="compositionally biased region" description="Basic and acidic residues" evidence="5">
    <location>
        <begin position="66"/>
        <end position="79"/>
    </location>
</feature>
<feature type="compositionally biased region" description="Polar residues" evidence="5">
    <location>
        <begin position="1067"/>
        <end position="1084"/>
    </location>
</feature>
<feature type="compositionally biased region" description="Basic and acidic residues" evidence="5">
    <location>
        <begin position="99"/>
        <end position="110"/>
    </location>
</feature>
<reference evidence="8 9" key="1">
    <citation type="journal article" date="2018" name="Sci. Rep.">
        <title>Genome sequence of the cauliflower mushroom Sparassis crispa (Hanabiratake) and its association with beneficial usage.</title>
        <authorList>
            <person name="Kiyama R."/>
            <person name="Furutani Y."/>
            <person name="Kawaguchi K."/>
            <person name="Nakanishi T."/>
        </authorList>
    </citation>
    <scope>NUCLEOTIDE SEQUENCE [LARGE SCALE GENOMIC DNA]</scope>
</reference>
<evidence type="ECO:0000256" key="2">
    <source>
        <dbReference type="ARBA" id="ARBA00012388"/>
    </source>
</evidence>
<feature type="compositionally biased region" description="Acidic residues" evidence="5">
    <location>
        <begin position="605"/>
        <end position="616"/>
    </location>
</feature>
<feature type="compositionally biased region" description="Acidic residues" evidence="5">
    <location>
        <begin position="655"/>
        <end position="668"/>
    </location>
</feature>
<dbReference type="Gene3D" id="3.30.460.10">
    <property type="entry name" value="Beta Polymerase, domain 2"/>
    <property type="match status" value="1"/>
</dbReference>
<feature type="compositionally biased region" description="Polar residues" evidence="5">
    <location>
        <begin position="81"/>
        <end position="90"/>
    </location>
</feature>
<feature type="compositionally biased region" description="Polar residues" evidence="5">
    <location>
        <begin position="1617"/>
        <end position="1630"/>
    </location>
</feature>
<evidence type="ECO:0000256" key="1">
    <source>
        <dbReference type="ARBA" id="ARBA00008593"/>
    </source>
</evidence>
<feature type="compositionally biased region" description="Polar residues" evidence="5">
    <location>
        <begin position="50"/>
        <end position="62"/>
    </location>
</feature>
<dbReference type="InParanoid" id="A0A401GI29"/>
<dbReference type="GeneID" id="38778767"/>
<feature type="region of interest" description="Disordered" evidence="5">
    <location>
        <begin position="1435"/>
        <end position="1639"/>
    </location>
</feature>
<dbReference type="Gene3D" id="1.10.1410.10">
    <property type="match status" value="1"/>
</dbReference>
<feature type="compositionally biased region" description="Polar residues" evidence="5">
    <location>
        <begin position="1699"/>
        <end position="1712"/>
    </location>
</feature>
<dbReference type="GO" id="GO:1990817">
    <property type="term" value="F:poly(A) RNA polymerase activity"/>
    <property type="evidence" value="ECO:0007669"/>
    <property type="project" value="UniProtKB-EC"/>
</dbReference>
<dbReference type="GO" id="GO:0003729">
    <property type="term" value="F:mRNA binding"/>
    <property type="evidence" value="ECO:0007669"/>
    <property type="project" value="TreeGrafter"/>
</dbReference>
<feature type="region of interest" description="Disordered" evidence="5">
    <location>
        <begin position="1374"/>
        <end position="1417"/>
    </location>
</feature>
<keyword evidence="3" id="KW-0479">Metal-binding</keyword>
<dbReference type="PANTHER" id="PTHR23092:SF15">
    <property type="entry name" value="INACTIVE NON-CANONICAL POLY(A) RNA POLYMERASE PROTEIN TRF4-2-RELATED"/>
    <property type="match status" value="1"/>
</dbReference>
<feature type="region of interest" description="Disordered" evidence="5">
    <location>
        <begin position="778"/>
        <end position="797"/>
    </location>
</feature>
<evidence type="ECO:0000259" key="6">
    <source>
        <dbReference type="Pfam" id="PF03828"/>
    </source>
</evidence>